<keyword evidence="4 5" id="KW-0501">Molybdenum cofactor biosynthesis</keyword>
<keyword evidence="7" id="KW-1185">Reference proteome</keyword>
<dbReference type="GO" id="GO:0006777">
    <property type="term" value="P:Mo-molybdopterin cofactor biosynthetic process"/>
    <property type="evidence" value="ECO:0007669"/>
    <property type="project" value="UniProtKB-UniRule"/>
</dbReference>
<dbReference type="InterPro" id="IPR016155">
    <property type="entry name" value="Mopterin_synth/thiamin_S_b"/>
</dbReference>
<dbReference type="UniPathway" id="UPA00344"/>
<comment type="function">
    <text evidence="5">Acts as a sulfur carrier required for molybdopterin biosynthesis. Component of the molybdopterin synthase complex that catalyzes the conversion of precursor Z into molybdopterin by mediating the incorporation of 2 sulfur atoms into precursor Z to generate a dithiolene group. In the complex, serves as sulfur donor by being thiocarboxylated (-COSH) at its C-terminus by UBA4. After interaction with MOCS2B, the sulfur is then transferred to precursor Z to form molybdopterin.</text>
</comment>
<sequence length="104" mass="11079">MASDPVSTFTILYFAAASTYTNKSSELLPAPLPLRSLFSTLESRYPNITAKVLKSCAVTINLEYVDIDFDSDGNRASDGASKYKDGVVIQVGDEVGIIPPVSSG</sequence>
<dbReference type="InterPro" id="IPR028887">
    <property type="entry name" value="MOCS2A_euk"/>
</dbReference>
<accession>A0A8H7AT99</accession>
<dbReference type="PANTHER" id="PTHR33359:SF1">
    <property type="entry name" value="MOLYBDOPTERIN SYNTHASE SULFUR CARRIER SUBUNIT"/>
    <property type="match status" value="1"/>
</dbReference>
<dbReference type="InterPro" id="IPR012675">
    <property type="entry name" value="Beta-grasp_dom_sf"/>
</dbReference>
<comment type="pathway">
    <text evidence="5">Cofactor biosynthesis; molybdopterin biosynthesis.</text>
</comment>
<dbReference type="EMBL" id="JAACFV010000003">
    <property type="protein sequence ID" value="KAF7513932.1"/>
    <property type="molecule type" value="Genomic_DNA"/>
</dbReference>
<dbReference type="GO" id="GO:0000166">
    <property type="term" value="F:nucleotide binding"/>
    <property type="evidence" value="ECO:0007669"/>
    <property type="project" value="UniProtKB-KW"/>
</dbReference>
<dbReference type="CDD" id="cd00754">
    <property type="entry name" value="Ubl_MoaD"/>
    <property type="match status" value="1"/>
</dbReference>
<comment type="subunit">
    <text evidence="5">Heterotetramer; composed of 2 small (MOCS2A) and 2 large (MOCS2B) subunits.</text>
</comment>
<feature type="modified residue" description="Glycyl adenylate; alternate" evidence="5">
    <location>
        <position position="104"/>
    </location>
</feature>
<proteinExistence type="inferred from homology"/>
<evidence type="ECO:0000256" key="3">
    <source>
        <dbReference type="ARBA" id="ARBA00022741"/>
    </source>
</evidence>
<evidence type="ECO:0000256" key="5">
    <source>
        <dbReference type="HAMAP-Rule" id="MF_03051"/>
    </source>
</evidence>
<organism evidence="6 7">
    <name type="scientific">Endocarpon pusillum</name>
    <dbReference type="NCBI Taxonomy" id="364733"/>
    <lineage>
        <taxon>Eukaryota</taxon>
        <taxon>Fungi</taxon>
        <taxon>Dikarya</taxon>
        <taxon>Ascomycota</taxon>
        <taxon>Pezizomycotina</taxon>
        <taxon>Eurotiomycetes</taxon>
        <taxon>Chaetothyriomycetidae</taxon>
        <taxon>Verrucariales</taxon>
        <taxon>Verrucariaceae</taxon>
        <taxon>Endocarpon</taxon>
    </lineage>
</organism>
<reference evidence="6" key="1">
    <citation type="submission" date="2020-02" db="EMBL/GenBank/DDBJ databases">
        <authorList>
            <person name="Palmer J.M."/>
        </authorList>
    </citation>
    <scope>NUCLEOTIDE SEQUENCE</scope>
    <source>
        <strain evidence="6">EPUS1.4</strain>
        <tissue evidence="6">Thallus</tissue>
    </source>
</reference>
<dbReference type="GO" id="GO:0030366">
    <property type="term" value="F:molybdopterin synthase activity"/>
    <property type="evidence" value="ECO:0007669"/>
    <property type="project" value="UniProtKB-UniRule"/>
</dbReference>
<keyword evidence="2 5" id="KW-0597">Phosphoprotein</keyword>
<evidence type="ECO:0000313" key="6">
    <source>
        <dbReference type="EMBL" id="KAF7513932.1"/>
    </source>
</evidence>
<evidence type="ECO:0000313" key="7">
    <source>
        <dbReference type="Proteomes" id="UP000606974"/>
    </source>
</evidence>
<dbReference type="GO" id="GO:1990140">
    <property type="term" value="C:molybdopterin synthase complex"/>
    <property type="evidence" value="ECO:0007669"/>
    <property type="project" value="UniProtKB-UniRule"/>
</dbReference>
<evidence type="ECO:0000256" key="2">
    <source>
        <dbReference type="ARBA" id="ARBA00022553"/>
    </source>
</evidence>
<dbReference type="HAMAP" id="MF_03051">
    <property type="entry name" value="MOCS2A"/>
    <property type="match status" value="1"/>
</dbReference>
<dbReference type="SUPFAM" id="SSF54285">
    <property type="entry name" value="MoaD/ThiS"/>
    <property type="match status" value="1"/>
</dbReference>
<comment type="similarity">
    <text evidence="5">Belongs to the MoaD family. MOCS2A subfamily.</text>
</comment>
<comment type="subcellular location">
    <subcellularLocation>
        <location evidence="5">Cytoplasm</location>
    </subcellularLocation>
</comment>
<gene>
    <name evidence="5" type="primary">cnxG</name>
    <name evidence="6" type="ORF">GJ744_006546</name>
</gene>
<protein>
    <recommendedName>
        <fullName evidence="5">Molybdopterin synthase sulfur carrier subunit</fullName>
    </recommendedName>
    <alternativeName>
        <fullName evidence="5">Common component for nitrate reductase and xanthine dehydrogenase protein G</fullName>
    </alternativeName>
    <alternativeName>
        <fullName evidence="5">Molybdenum cofactor synthesis protein 2 small subunit</fullName>
    </alternativeName>
    <alternativeName>
        <fullName evidence="5">Molybdenum cofactor synthesis protein 2A</fullName>
    </alternativeName>
    <alternativeName>
        <fullName evidence="5">Sulfur carrier protein MOCS2A</fullName>
        <shortName evidence="5">MOCS2A</shortName>
    </alternativeName>
</protein>
<evidence type="ECO:0000256" key="1">
    <source>
        <dbReference type="ARBA" id="ARBA00022490"/>
    </source>
</evidence>
<keyword evidence="3 5" id="KW-0547">Nucleotide-binding</keyword>
<evidence type="ECO:0000256" key="4">
    <source>
        <dbReference type="ARBA" id="ARBA00023150"/>
    </source>
</evidence>
<dbReference type="OrthoDB" id="5595860at2759"/>
<dbReference type="Proteomes" id="UP000606974">
    <property type="component" value="Unassembled WGS sequence"/>
</dbReference>
<dbReference type="PANTHER" id="PTHR33359">
    <property type="entry name" value="MOLYBDOPTERIN SYNTHASE SULFUR CARRIER SUBUNIT"/>
    <property type="match status" value="1"/>
</dbReference>
<comment type="caution">
    <text evidence="6">The sequence shown here is derived from an EMBL/GenBank/DDBJ whole genome shotgun (WGS) entry which is preliminary data.</text>
</comment>
<keyword evidence="1 5" id="KW-0963">Cytoplasm</keyword>
<comment type="PTM">
    <text evidence="5">C-terminal thiocarboxylation occurs in 2 steps, it is first acyl-adenylated (-COAMP) via the hesA/moeB/thiF part of UBA4, then thiocarboxylated (-COSH) via the rhodanese domain of UBA4.</text>
</comment>
<dbReference type="AlphaFoldDB" id="A0A8H7AT99"/>
<dbReference type="Gene3D" id="3.10.20.30">
    <property type="match status" value="1"/>
</dbReference>
<dbReference type="InterPro" id="IPR044672">
    <property type="entry name" value="MOCS2A"/>
</dbReference>
<name>A0A8H7AT99_9EURO</name>
<feature type="modified residue" description="1-thioglycine; alternate" evidence="5">
    <location>
        <position position="104"/>
    </location>
</feature>
<dbReference type="GO" id="GO:1990133">
    <property type="term" value="C:molybdopterin adenylyltransferase complex"/>
    <property type="evidence" value="ECO:0007669"/>
    <property type="project" value="TreeGrafter"/>
</dbReference>